<feature type="domain" description="1,4-alpha-glucan branching enzyme C-terminal" evidence="6">
    <location>
        <begin position="427"/>
        <end position="527"/>
    </location>
</feature>
<evidence type="ECO:0000259" key="6">
    <source>
        <dbReference type="Pfam" id="PF09210"/>
    </source>
</evidence>
<dbReference type="PANTHER" id="PTHR41695:SF1">
    <property type="entry name" value="1,4-ALPHA-GLUCAN BRANCHING ENZYME TK1436"/>
    <property type="match status" value="1"/>
</dbReference>
<protein>
    <recommendedName>
        <fullName evidence="9">1,4-alpha-glucan branching enzyme</fullName>
    </recommendedName>
</protein>
<dbReference type="AlphaFoldDB" id="A0A2N3G5I9"/>
<accession>A0A2N3G5I9</accession>
<evidence type="ECO:0008006" key="9">
    <source>
        <dbReference type="Google" id="ProtNLM"/>
    </source>
</evidence>
<dbReference type="Proteomes" id="UP000233654">
    <property type="component" value="Unassembled WGS sequence"/>
</dbReference>
<sequence length="534" mass="60128">MHGGECFDEERQAVKGYFSLVLHTHMPYVRKNGAFPVGEDWLYQAMSETYLPLLGMLAQLEYEGAGPCLALTMTPVLCEQLADPYIQERFVTYLKTMQDHAADDIKDFVYFNDESRKALAETHREEFRRKLMAFLAIDGDLLAAFASFEEQGLIEIIASCATHAFLPAQRSVESAREQVRLGVESHRGRFGAQPRGFWIPECAYTGGLEELLESEGIQYFIVDSSALDGRPAGRPNLVGKSNVVALARSDRAHANAWDELSGYPTDGRYLDSTKYYHSSGLHYWRVTGPGVDIENKEPYEPKNARIRAFEHSEHFIGDVIREAESITAAGGRFERDGETVSWVDPPLVLASYDTEFLGHGWKEGIYWLELTLRSLSAGESVRLTTPSRFLADNLERLRSGLLSTTWGTDRDHSTWVNQETAWMWEEIYSAQERLRGLMAGGPPHAGASIETRALEQAVREVLLLESSDWPYMVAKNRARGYADERFRAHIERFTTLADAIEKGKLGDITQELGEIEETDNIFAELDLSGMQKGV</sequence>
<dbReference type="EMBL" id="PHEX01000046">
    <property type="protein sequence ID" value="PKQ27892.1"/>
    <property type="molecule type" value="Genomic_DNA"/>
</dbReference>
<dbReference type="InterPro" id="IPR011330">
    <property type="entry name" value="Glyco_hydro/deAcase_b/a-brl"/>
</dbReference>
<evidence type="ECO:0000259" key="5">
    <source>
        <dbReference type="Pfam" id="PF03065"/>
    </source>
</evidence>
<dbReference type="GO" id="GO:0003844">
    <property type="term" value="F:1,4-alpha-glucan branching enzyme activity"/>
    <property type="evidence" value="ECO:0007669"/>
    <property type="project" value="InterPro"/>
</dbReference>
<evidence type="ECO:0000256" key="3">
    <source>
        <dbReference type="PIRSR" id="PIRSR640042-1"/>
    </source>
</evidence>
<dbReference type="Pfam" id="PF03065">
    <property type="entry name" value="Glyco_hydro_57"/>
    <property type="match status" value="1"/>
</dbReference>
<name>A0A2N3G5I9_9ACTN</name>
<dbReference type="Pfam" id="PF09210">
    <property type="entry name" value="BE_C"/>
    <property type="match status" value="1"/>
</dbReference>
<dbReference type="InterPro" id="IPR015293">
    <property type="entry name" value="BE_C"/>
</dbReference>
<dbReference type="PANTHER" id="PTHR41695">
    <property type="entry name" value="1,4-ALPHA-GLUCAN BRANCHING ENZYME RV3031-RELATED"/>
    <property type="match status" value="1"/>
</dbReference>
<proteinExistence type="inferred from homology"/>
<dbReference type="Gene3D" id="1.20.1430.10">
    <property type="entry name" value="Families 57/38 glycoside transferase, middle domain"/>
    <property type="match status" value="1"/>
</dbReference>
<evidence type="ECO:0000256" key="2">
    <source>
        <dbReference type="ARBA" id="ARBA00023277"/>
    </source>
</evidence>
<evidence type="ECO:0000313" key="7">
    <source>
        <dbReference type="EMBL" id="PKQ27892.1"/>
    </source>
</evidence>
<dbReference type="InterPro" id="IPR040042">
    <property type="entry name" value="Branching_enz_MT3115-like"/>
</dbReference>
<dbReference type="InterPro" id="IPR027291">
    <property type="entry name" value="Glyco_hydro_38_N_sf"/>
</dbReference>
<organism evidence="7 8">
    <name type="scientific">Candidatus Anoxymicrobium japonicum</name>
    <dbReference type="NCBI Taxonomy" id="2013648"/>
    <lineage>
        <taxon>Bacteria</taxon>
        <taxon>Bacillati</taxon>
        <taxon>Actinomycetota</taxon>
        <taxon>Candidatus Geothermincolia</taxon>
        <taxon>Candidatus Geothermincolales</taxon>
        <taxon>Candidatus Anoxymicrobiaceae</taxon>
        <taxon>Candidatus Anoxymicrobium</taxon>
    </lineage>
</organism>
<dbReference type="InterPro" id="IPR028995">
    <property type="entry name" value="Glyco_hydro_57/38_cen_sf"/>
</dbReference>
<evidence type="ECO:0000256" key="4">
    <source>
        <dbReference type="RuleBase" id="RU361196"/>
    </source>
</evidence>
<dbReference type="SUPFAM" id="SSF88688">
    <property type="entry name" value="Families 57/38 glycoside transferase middle domain"/>
    <property type="match status" value="1"/>
</dbReference>
<feature type="active site" description="Nucleophile" evidence="3">
    <location>
        <position position="201"/>
    </location>
</feature>
<evidence type="ECO:0000256" key="1">
    <source>
        <dbReference type="ARBA" id="ARBA00006821"/>
    </source>
</evidence>
<comment type="similarity">
    <text evidence="1 4">Belongs to the glycosyl hydrolase 57 family.</text>
</comment>
<dbReference type="Gene3D" id="3.20.110.10">
    <property type="entry name" value="Glycoside hydrolase 38, N terminal domain"/>
    <property type="match status" value="1"/>
</dbReference>
<keyword evidence="2 4" id="KW-0119">Carbohydrate metabolism</keyword>
<gene>
    <name evidence="7" type="ORF">CVT63_05660</name>
</gene>
<reference evidence="7 8" key="1">
    <citation type="journal article" date="2017" name="ISME J.">
        <title>Potential for microbial H2 and metal transformations associated with novel bacteria and archaea in deep terrestrial subsurface sediments.</title>
        <authorList>
            <person name="Hernsdorf A.W."/>
            <person name="Amano Y."/>
            <person name="Miyakawa K."/>
            <person name="Ise K."/>
            <person name="Suzuki Y."/>
            <person name="Anantharaman K."/>
            <person name="Probst A."/>
            <person name="Burstein D."/>
            <person name="Thomas B.C."/>
            <person name="Banfield J.F."/>
        </authorList>
    </citation>
    <scope>NUCLEOTIDE SEQUENCE [LARGE SCALE GENOMIC DNA]</scope>
    <source>
        <strain evidence="7">HGW-Actinobacteria-3</strain>
    </source>
</reference>
<feature type="active site" description="Proton donor" evidence="3">
    <location>
        <position position="353"/>
    </location>
</feature>
<dbReference type="InterPro" id="IPR004300">
    <property type="entry name" value="Glyco_hydro_57_N"/>
</dbReference>
<feature type="domain" description="Glycoside hydrolase family 57 N-terminal" evidence="5">
    <location>
        <begin position="20"/>
        <end position="225"/>
    </location>
</feature>
<dbReference type="InterPro" id="IPR037090">
    <property type="entry name" value="57_glycoside_trans_central"/>
</dbReference>
<dbReference type="GO" id="GO:0005576">
    <property type="term" value="C:extracellular region"/>
    <property type="evidence" value="ECO:0007669"/>
    <property type="project" value="TreeGrafter"/>
</dbReference>
<comment type="caution">
    <text evidence="7">The sequence shown here is derived from an EMBL/GenBank/DDBJ whole genome shotgun (WGS) entry which is preliminary data.</text>
</comment>
<dbReference type="SUPFAM" id="SSF88713">
    <property type="entry name" value="Glycoside hydrolase/deacetylase"/>
    <property type="match status" value="1"/>
</dbReference>
<dbReference type="GO" id="GO:0030979">
    <property type="term" value="P:alpha-glucan biosynthetic process"/>
    <property type="evidence" value="ECO:0007669"/>
    <property type="project" value="InterPro"/>
</dbReference>
<evidence type="ECO:0000313" key="8">
    <source>
        <dbReference type="Proteomes" id="UP000233654"/>
    </source>
</evidence>